<gene>
    <name evidence="1" type="ORF">CLUMA_CG008564</name>
</gene>
<dbReference type="EMBL" id="CVRI01000040">
    <property type="protein sequence ID" value="CRK95086.1"/>
    <property type="molecule type" value="Genomic_DNA"/>
</dbReference>
<sequence length="76" mass="8964">MKLKVEFYQKAVTKRDGVTHKTKLLKIFEKLLMGQIDNVEFFIKSMKTTTHVAISGKYFSCRATLRFFVDRELMNL</sequence>
<keyword evidence="2" id="KW-1185">Reference proteome</keyword>
<proteinExistence type="predicted"/>
<reference evidence="1 2" key="1">
    <citation type="submission" date="2015-04" db="EMBL/GenBank/DDBJ databases">
        <authorList>
            <person name="Syromyatnikov M.Y."/>
            <person name="Popov V.N."/>
        </authorList>
    </citation>
    <scope>NUCLEOTIDE SEQUENCE [LARGE SCALE GENOMIC DNA]</scope>
</reference>
<accession>A0A1J1I809</accession>
<organism evidence="1 2">
    <name type="scientific">Clunio marinus</name>
    <dbReference type="NCBI Taxonomy" id="568069"/>
    <lineage>
        <taxon>Eukaryota</taxon>
        <taxon>Metazoa</taxon>
        <taxon>Ecdysozoa</taxon>
        <taxon>Arthropoda</taxon>
        <taxon>Hexapoda</taxon>
        <taxon>Insecta</taxon>
        <taxon>Pterygota</taxon>
        <taxon>Neoptera</taxon>
        <taxon>Endopterygota</taxon>
        <taxon>Diptera</taxon>
        <taxon>Nematocera</taxon>
        <taxon>Chironomoidea</taxon>
        <taxon>Chironomidae</taxon>
        <taxon>Clunio</taxon>
    </lineage>
</organism>
<evidence type="ECO:0000313" key="1">
    <source>
        <dbReference type="EMBL" id="CRK95086.1"/>
    </source>
</evidence>
<protein>
    <submittedName>
        <fullName evidence="1">CLUMA_CG008564, isoform A</fullName>
    </submittedName>
</protein>
<name>A0A1J1I809_9DIPT</name>
<dbReference type="AlphaFoldDB" id="A0A1J1I809"/>
<evidence type="ECO:0000313" key="2">
    <source>
        <dbReference type="Proteomes" id="UP000183832"/>
    </source>
</evidence>
<dbReference type="Proteomes" id="UP000183832">
    <property type="component" value="Unassembled WGS sequence"/>
</dbReference>